<accession>A0AAT9GRW3</accession>
<protein>
    <submittedName>
        <fullName evidence="2">Uncharacterized protein</fullName>
    </submittedName>
</protein>
<evidence type="ECO:0000313" key="2">
    <source>
        <dbReference type="EMBL" id="BFH73439.1"/>
    </source>
</evidence>
<gene>
    <name evidence="2" type="ORF">SJAV_13830</name>
</gene>
<dbReference type="KEGG" id="sjv:SJAV_13830"/>
<feature type="transmembrane region" description="Helical" evidence="1">
    <location>
        <begin position="143"/>
        <end position="162"/>
    </location>
</feature>
<name>A0AAT9GRW3_9CREN</name>
<organism evidence="2">
    <name type="scientific">Sulfurisphaera javensis</name>
    <dbReference type="NCBI Taxonomy" id="2049879"/>
    <lineage>
        <taxon>Archaea</taxon>
        <taxon>Thermoproteota</taxon>
        <taxon>Thermoprotei</taxon>
        <taxon>Sulfolobales</taxon>
        <taxon>Sulfolobaceae</taxon>
        <taxon>Sulfurisphaera</taxon>
    </lineage>
</organism>
<reference evidence="2" key="1">
    <citation type="submission" date="2024-03" db="EMBL/GenBank/DDBJ databases">
        <title>Complete genome sequence of Sulfurisphaera javensis strain KD-1.</title>
        <authorList>
            <person name="Sakai H."/>
            <person name="Nur N."/>
            <person name="Suwanto A."/>
            <person name="Kurosawa N."/>
        </authorList>
    </citation>
    <scope>NUCLEOTIDE SEQUENCE</scope>
    <source>
        <strain evidence="2">KD-1</strain>
    </source>
</reference>
<sequence>MCLLVLVLLSLPTSSMTLISHYTYNIPATNNILNIYVIENYKNIPLKIDVIFNLTYVAICIFNNSKLNITYTNNSILQKPLISVSNNKTLIEVTYLFASNMTLIISSQSQMVKIIGNVSYINESVVSLPSYIDSSNSSNDYNLAYTVYILILIISVIMFIILRRYKGH</sequence>
<dbReference type="AlphaFoldDB" id="A0AAT9GRW3"/>
<keyword evidence="1" id="KW-0472">Membrane</keyword>
<keyword evidence="1" id="KW-1133">Transmembrane helix</keyword>
<dbReference type="GeneID" id="92354334"/>
<evidence type="ECO:0000256" key="1">
    <source>
        <dbReference type="SAM" id="Phobius"/>
    </source>
</evidence>
<dbReference type="RefSeq" id="WP_369609028.1">
    <property type="nucleotide sequence ID" value="NZ_AP031322.1"/>
</dbReference>
<dbReference type="EMBL" id="AP031322">
    <property type="protein sequence ID" value="BFH73439.1"/>
    <property type="molecule type" value="Genomic_DNA"/>
</dbReference>
<proteinExistence type="predicted"/>
<keyword evidence="1" id="KW-0812">Transmembrane</keyword>